<keyword evidence="9" id="KW-1185">Reference proteome</keyword>
<gene>
    <name evidence="8" type="ORF">MPDQ_006725</name>
</gene>
<evidence type="ECO:0000259" key="7">
    <source>
        <dbReference type="PROSITE" id="PS00463"/>
    </source>
</evidence>
<dbReference type="PANTHER" id="PTHR31668">
    <property type="entry name" value="GLUCOSE TRANSPORT TRANSCRIPTION REGULATOR RGT1-RELATED-RELATED"/>
    <property type="match status" value="1"/>
</dbReference>
<evidence type="ECO:0000256" key="3">
    <source>
        <dbReference type="ARBA" id="ARBA00023125"/>
    </source>
</evidence>
<dbReference type="AlphaFoldDB" id="A0A507QXL1"/>
<keyword evidence="1" id="KW-0479">Metal-binding</keyword>
<comment type="caution">
    <text evidence="8">The sequence shown here is derived from an EMBL/GenBank/DDBJ whole genome shotgun (WGS) entry which is preliminary data.</text>
</comment>
<dbReference type="InterPro" id="IPR001138">
    <property type="entry name" value="Zn2Cys6_DnaBD"/>
</dbReference>
<organism evidence="8 9">
    <name type="scientific">Monascus purpureus</name>
    <name type="common">Red mold</name>
    <name type="synonym">Monascus anka</name>
    <dbReference type="NCBI Taxonomy" id="5098"/>
    <lineage>
        <taxon>Eukaryota</taxon>
        <taxon>Fungi</taxon>
        <taxon>Dikarya</taxon>
        <taxon>Ascomycota</taxon>
        <taxon>Pezizomycotina</taxon>
        <taxon>Eurotiomycetes</taxon>
        <taxon>Eurotiomycetidae</taxon>
        <taxon>Eurotiales</taxon>
        <taxon>Aspergillaceae</taxon>
        <taxon>Monascus</taxon>
    </lineage>
</organism>
<keyword evidence="5" id="KW-0539">Nucleus</keyword>
<dbReference type="InterPro" id="IPR036864">
    <property type="entry name" value="Zn2-C6_fun-type_DNA-bd_sf"/>
</dbReference>
<dbReference type="Proteomes" id="UP000319663">
    <property type="component" value="Unassembled WGS sequence"/>
</dbReference>
<dbReference type="Pfam" id="PF04082">
    <property type="entry name" value="Fungal_trans"/>
    <property type="match status" value="1"/>
</dbReference>
<keyword evidence="2" id="KW-0805">Transcription regulation</keyword>
<evidence type="ECO:0000313" key="8">
    <source>
        <dbReference type="EMBL" id="TQB72592.1"/>
    </source>
</evidence>
<proteinExistence type="predicted"/>
<accession>A0A507QXL1</accession>
<keyword evidence="4" id="KW-0804">Transcription</keyword>
<dbReference type="GO" id="GO:0001080">
    <property type="term" value="P:nitrogen catabolite activation of transcription from RNA polymerase II promoter"/>
    <property type="evidence" value="ECO:0007669"/>
    <property type="project" value="TreeGrafter"/>
</dbReference>
<evidence type="ECO:0000256" key="1">
    <source>
        <dbReference type="ARBA" id="ARBA00022723"/>
    </source>
</evidence>
<dbReference type="SUPFAM" id="SSF57701">
    <property type="entry name" value="Zn2/Cys6 DNA-binding domain"/>
    <property type="match status" value="1"/>
</dbReference>
<feature type="region of interest" description="Disordered" evidence="6">
    <location>
        <begin position="66"/>
        <end position="122"/>
    </location>
</feature>
<keyword evidence="3" id="KW-0238">DNA-binding</keyword>
<dbReference type="SMART" id="SM00906">
    <property type="entry name" value="Fungal_trans"/>
    <property type="match status" value="1"/>
</dbReference>
<dbReference type="GO" id="GO:0000981">
    <property type="term" value="F:DNA-binding transcription factor activity, RNA polymerase II-specific"/>
    <property type="evidence" value="ECO:0007669"/>
    <property type="project" value="InterPro"/>
</dbReference>
<reference evidence="8 9" key="1">
    <citation type="submission" date="2019-06" db="EMBL/GenBank/DDBJ databases">
        <title>Wine fermentation using esterase from Monascus purpureus.</title>
        <authorList>
            <person name="Geng C."/>
            <person name="Zhang Y."/>
        </authorList>
    </citation>
    <scope>NUCLEOTIDE SEQUENCE [LARGE SCALE GENOMIC DNA]</scope>
    <source>
        <strain evidence="8">HQ1</strain>
    </source>
</reference>
<feature type="region of interest" description="Disordered" evidence="6">
    <location>
        <begin position="140"/>
        <end position="190"/>
    </location>
</feature>
<name>A0A507QXL1_MONPU</name>
<protein>
    <recommendedName>
        <fullName evidence="7">Zn(2)-C6 fungal-type domain-containing protein</fullName>
    </recommendedName>
</protein>
<evidence type="ECO:0000256" key="6">
    <source>
        <dbReference type="SAM" id="MobiDB-lite"/>
    </source>
</evidence>
<dbReference type="GO" id="GO:0006351">
    <property type="term" value="P:DNA-templated transcription"/>
    <property type="evidence" value="ECO:0007669"/>
    <property type="project" value="InterPro"/>
</dbReference>
<sequence length="729" mass="82687">MEMTGHVNRVRPLAARRYRSKRQRPCDLCRLRKTVCKILVESTACDLCMRLGRNCTFVLQPLRKDRRSSSSALVGGNSQAAKTPQNPSRLPRTAQSDPDPDPILRRNGDNNMDNAFDDMDAFIFPSPGEQLLPYNLQTVPELAPVNPGNGPETPYHDQQRSSGFQDPPQCPTGSRESNGDGPASWTGDWPEAFSLDARPGYVTQVIGLSNEEDPFLLRHYQYNKLDNYDMFKLDYRKVTDDVNLQPHIQANPACGNPGIPASKIPIQFMMINESICEDNVRAAEKDFLLENSETRDREMLKSIVPDDLGWRLSKLFFQYVQPAYPVLCAQDYKALTTGLGSDLSIGLKAAIYALALPFCFLDDHLSLNKAYQQPPTDGLWGIAHRCLVRSSQKPLLALVQLYCLLLQRPPENFAVGDMSGQWTLSCSALAAAESLGLNLDPSDWRLPRWEMHLRRRLWWIVYIDHIWSALVLGRPSHVKDENWSVSKLTLEDLEVDEHGSSEVGNHIRGQSAYFLSLCDLTGIASDVLSRLYTIKAVHEATTLSDLLMRVEPLRARLAEWKGSTFNGAASQFDSNGFSSRREYLRMAYMTLEVLILRALFRPQTAWNEYEYEHHRIFKDSLSCAAQAIELVSRLTSRHFAHFWPPYARYQFACVSTFILLQLVQSPSMETAVESKQLLEKWRDTIRIQARAWPVLKLAVIRLDAVFWKGLEKSSSWIGMKSPAQILLSQ</sequence>
<dbReference type="GO" id="GO:0008270">
    <property type="term" value="F:zinc ion binding"/>
    <property type="evidence" value="ECO:0007669"/>
    <property type="project" value="InterPro"/>
</dbReference>
<dbReference type="PANTHER" id="PTHR31668:SF4">
    <property type="entry name" value="TRANSCRIPTIONAL ACTIVATOR PROTEIN DAL81"/>
    <property type="match status" value="1"/>
</dbReference>
<dbReference type="GO" id="GO:0005634">
    <property type="term" value="C:nucleus"/>
    <property type="evidence" value="ECO:0007669"/>
    <property type="project" value="TreeGrafter"/>
</dbReference>
<dbReference type="EMBL" id="VIFY01000061">
    <property type="protein sequence ID" value="TQB72592.1"/>
    <property type="molecule type" value="Genomic_DNA"/>
</dbReference>
<evidence type="ECO:0000256" key="5">
    <source>
        <dbReference type="ARBA" id="ARBA00023242"/>
    </source>
</evidence>
<feature type="compositionally biased region" description="Polar residues" evidence="6">
    <location>
        <begin position="69"/>
        <end position="96"/>
    </location>
</feature>
<evidence type="ECO:0000256" key="2">
    <source>
        <dbReference type="ARBA" id="ARBA00023015"/>
    </source>
</evidence>
<dbReference type="GO" id="GO:0003677">
    <property type="term" value="F:DNA binding"/>
    <property type="evidence" value="ECO:0007669"/>
    <property type="project" value="UniProtKB-KW"/>
</dbReference>
<dbReference type="CDD" id="cd00067">
    <property type="entry name" value="GAL4"/>
    <property type="match status" value="1"/>
</dbReference>
<dbReference type="PROSITE" id="PS00463">
    <property type="entry name" value="ZN2_CY6_FUNGAL_1"/>
    <property type="match status" value="1"/>
</dbReference>
<feature type="domain" description="Zn(2)-C6 fungal-type" evidence="7">
    <location>
        <begin position="25"/>
        <end position="55"/>
    </location>
</feature>
<dbReference type="CDD" id="cd12148">
    <property type="entry name" value="fungal_TF_MHR"/>
    <property type="match status" value="1"/>
</dbReference>
<dbReference type="InterPro" id="IPR050797">
    <property type="entry name" value="Carb_Metab_Trans_Reg"/>
</dbReference>
<evidence type="ECO:0000256" key="4">
    <source>
        <dbReference type="ARBA" id="ARBA00023163"/>
    </source>
</evidence>
<dbReference type="STRING" id="5098.A0A507QXL1"/>
<dbReference type="InterPro" id="IPR007219">
    <property type="entry name" value="XnlR_reg_dom"/>
</dbReference>
<evidence type="ECO:0000313" key="9">
    <source>
        <dbReference type="Proteomes" id="UP000319663"/>
    </source>
</evidence>